<feature type="region of interest" description="Disordered" evidence="2">
    <location>
        <begin position="547"/>
        <end position="570"/>
    </location>
</feature>
<evidence type="ECO:0000313" key="4">
    <source>
        <dbReference type="EMBL" id="SAL42449.1"/>
    </source>
</evidence>
<keyword evidence="1 4" id="KW-0378">Hydrolase</keyword>
<evidence type="ECO:0000259" key="3">
    <source>
        <dbReference type="SMART" id="SM00939"/>
    </source>
</evidence>
<dbReference type="Gene3D" id="2.60.120.260">
    <property type="entry name" value="Galactose-binding domain-like"/>
    <property type="match status" value="1"/>
</dbReference>
<dbReference type="GO" id="GO:0008239">
    <property type="term" value="F:dipeptidyl-peptidase activity"/>
    <property type="evidence" value="ECO:0007669"/>
    <property type="project" value="InterPro"/>
</dbReference>
<dbReference type="SMART" id="SM00939">
    <property type="entry name" value="PepX_C"/>
    <property type="match status" value="1"/>
</dbReference>
<dbReference type="SUPFAM" id="SSF49785">
    <property type="entry name" value="Galactose-binding domain-like"/>
    <property type="match status" value="1"/>
</dbReference>
<dbReference type="InterPro" id="IPR029058">
    <property type="entry name" value="AB_hydrolase_fold"/>
</dbReference>
<gene>
    <name evidence="4" type="primary">cocE_3</name>
    <name evidence="4" type="ORF">AWB69_04289</name>
</gene>
<dbReference type="EMBL" id="FCOK02000029">
    <property type="protein sequence ID" value="SAL42449.1"/>
    <property type="molecule type" value="Genomic_DNA"/>
</dbReference>
<dbReference type="InterPro" id="IPR008979">
    <property type="entry name" value="Galactose-bd-like_sf"/>
</dbReference>
<dbReference type="InterPro" id="IPR000383">
    <property type="entry name" value="Xaa-Pro-like_dom"/>
</dbReference>
<dbReference type="Proteomes" id="UP000054683">
    <property type="component" value="Unassembled WGS sequence"/>
</dbReference>
<dbReference type="InterPro" id="IPR050585">
    <property type="entry name" value="Xaa-Pro_dipeptidyl-ppase/CocE"/>
</dbReference>
<proteinExistence type="predicted"/>
<dbReference type="RefSeq" id="WP_062088191.1">
    <property type="nucleotide sequence ID" value="NZ_FCOK02000029.1"/>
</dbReference>
<name>A0A158HEK6_9BURK</name>
<dbReference type="InterPro" id="IPR013736">
    <property type="entry name" value="Xaa-Pro_dipept_C"/>
</dbReference>
<dbReference type="PANTHER" id="PTHR43056:SF10">
    <property type="entry name" value="COCE_NOND FAMILY, PUTATIVE (AFU_ORTHOLOGUE AFUA_7G00600)-RELATED"/>
    <property type="match status" value="1"/>
</dbReference>
<feature type="domain" description="Xaa-Pro dipeptidyl-peptidase C-terminal" evidence="3">
    <location>
        <begin position="295"/>
        <end position="554"/>
    </location>
</feature>
<dbReference type="NCBIfam" id="TIGR00976">
    <property type="entry name" value="CocE_NonD"/>
    <property type="match status" value="1"/>
</dbReference>
<dbReference type="AlphaFoldDB" id="A0A158HEK6"/>
<dbReference type="InterPro" id="IPR005674">
    <property type="entry name" value="CocE/Ser_esterase"/>
</dbReference>
<accession>A0A158HEK6</accession>
<dbReference type="Gene3D" id="3.40.50.1820">
    <property type="entry name" value="alpha/beta hydrolase"/>
    <property type="match status" value="2"/>
</dbReference>
<sequence>MQRNNEDAARVRVIEHVWIPLADGTRLAARIWLPADTDTRVDASPVPAILEYIPYRKRDGTRSRDEPMHHYFASAGFAAVRVDMRGSGESDGLMADEYVLQEQDDGLEVIDWIARQPWCSGAVGLMGKSWGGFNALQIAARRPPALKAIITVYSTDDRYADDIHYKGGCLLNDNLWWGSIMLAYQGRPPDPLLYGDEWRSAWLERLDKLPFFPALWMEHPHRDDYWRHGSICEDWSSIQCPVFAVGGWADSYTNAVFRLMAGLQVPRQGLIGPWAHIYPHDGVPGPAVGFLQEAVEWWNRWLRPDHDDRSGSTSERPALREWMETPRAPQTTYAATPGKWISEPAWPSPAVAMRRLYLADGVLTRTAPDTVAPVLVHTPQGHGVAAGEWMGTGVAGESPADQRMDDGLAQVFDSAPLTEPLALLGMPELEIDVSSDRPVAYLCARLSEVMPDGSATRVSYGVFNLTHRDGSAAPVALTPGERYRVRLTLDACAHEFGIGNRVRLSLATTYWPLIWPAPEDATLEVRLGNTALHLPVREAHGDELPVEFNAPERGPTTPAEQVRGGSMTRTSSYDLTTGEWTYVTEGIGGLFGEGVQRFTEIDTTVEHNLKRSLTIQGNDPLSARYTLTQSLRMGREGWDIHVRSEVHMSADKEHFYLKGSLQAEENGQTVRERSWDETIPRPLL</sequence>
<dbReference type="SUPFAM" id="SSF53474">
    <property type="entry name" value="alpha/beta-Hydrolases"/>
    <property type="match status" value="1"/>
</dbReference>
<organism evidence="4 5">
    <name type="scientific">Caballeronia udeis</name>
    <dbReference type="NCBI Taxonomy" id="1232866"/>
    <lineage>
        <taxon>Bacteria</taxon>
        <taxon>Pseudomonadati</taxon>
        <taxon>Pseudomonadota</taxon>
        <taxon>Betaproteobacteria</taxon>
        <taxon>Burkholderiales</taxon>
        <taxon>Burkholderiaceae</taxon>
        <taxon>Caballeronia</taxon>
    </lineage>
</organism>
<dbReference type="Pfam" id="PF08530">
    <property type="entry name" value="PepX_C"/>
    <property type="match status" value="1"/>
</dbReference>
<evidence type="ECO:0000256" key="2">
    <source>
        <dbReference type="SAM" id="MobiDB-lite"/>
    </source>
</evidence>
<protein>
    <submittedName>
        <fullName evidence="4">Cocaine esterase</fullName>
        <ecNumber evidence="4">3.1.1.84</ecNumber>
    </submittedName>
</protein>
<dbReference type="OrthoDB" id="9806163at2"/>
<dbReference type="EC" id="3.1.1.84" evidence="4"/>
<dbReference type="Pfam" id="PF02129">
    <property type="entry name" value="Peptidase_S15"/>
    <property type="match status" value="1"/>
</dbReference>
<reference evidence="4 5" key="1">
    <citation type="submission" date="2016-01" db="EMBL/GenBank/DDBJ databases">
        <authorList>
            <person name="Oliw E.H."/>
        </authorList>
    </citation>
    <scope>NUCLEOTIDE SEQUENCE [LARGE SCALE GENOMIC DNA]</scope>
    <source>
        <strain evidence="4">LMG 27134</strain>
    </source>
</reference>
<dbReference type="PANTHER" id="PTHR43056">
    <property type="entry name" value="PEPTIDASE S9 PROLYL OLIGOPEPTIDASE"/>
    <property type="match status" value="1"/>
</dbReference>
<evidence type="ECO:0000256" key="1">
    <source>
        <dbReference type="ARBA" id="ARBA00022801"/>
    </source>
</evidence>
<evidence type="ECO:0000313" key="5">
    <source>
        <dbReference type="Proteomes" id="UP000054683"/>
    </source>
</evidence>